<gene>
    <name evidence="3" type="ORF">A7L45_16425</name>
</gene>
<keyword evidence="4" id="KW-1185">Reference proteome</keyword>
<proteinExistence type="predicted"/>
<dbReference type="OrthoDB" id="9788567at2"/>
<feature type="domain" description="Phage replisome organiser N-terminal" evidence="2">
    <location>
        <begin position="9"/>
        <end position="124"/>
    </location>
</feature>
<feature type="compositionally biased region" description="Polar residues" evidence="1">
    <location>
        <begin position="244"/>
        <end position="254"/>
    </location>
</feature>
<evidence type="ECO:0000313" key="4">
    <source>
        <dbReference type="Proteomes" id="UP000182569"/>
    </source>
</evidence>
<dbReference type="InterPro" id="IPR010056">
    <property type="entry name" value="Phage_rep_org__N"/>
</dbReference>
<evidence type="ECO:0000259" key="2">
    <source>
        <dbReference type="Pfam" id="PF09681"/>
    </source>
</evidence>
<accession>A0A1J0GJL7</accession>
<dbReference type="KEGG" id="ceu:A7L45_16425"/>
<evidence type="ECO:0000256" key="1">
    <source>
        <dbReference type="SAM" id="MobiDB-lite"/>
    </source>
</evidence>
<evidence type="ECO:0000313" key="3">
    <source>
        <dbReference type="EMBL" id="APC41549.1"/>
    </source>
</evidence>
<feature type="region of interest" description="Disordered" evidence="1">
    <location>
        <begin position="242"/>
        <end position="264"/>
    </location>
</feature>
<reference evidence="4" key="1">
    <citation type="journal article" date="2016" name="Front. Microbiol.">
        <title>Complete Genome Sequence of Clostridium estertheticum DSM 8809, a Microbe Identified in Spoiled Vacuum Packed Beef.</title>
        <authorList>
            <person name="Yu Z."/>
            <person name="Gunn L."/>
            <person name="Brennan E."/>
            <person name="Reid R."/>
            <person name="Wall P.G."/>
            <person name="Gaora O.P."/>
            <person name="Hurley D."/>
            <person name="Bolton D."/>
            <person name="Fanning S."/>
        </authorList>
    </citation>
    <scope>NUCLEOTIDE SEQUENCE [LARGE SCALE GENOMIC DNA]</scope>
    <source>
        <strain evidence="4">DSM 8809</strain>
    </source>
</reference>
<dbReference type="RefSeq" id="WP_071613841.1">
    <property type="nucleotide sequence ID" value="NZ_CP015756.1"/>
</dbReference>
<organism evidence="3 4">
    <name type="scientific">Clostridium estertheticum subsp. estertheticum</name>
    <dbReference type="NCBI Taxonomy" id="1552"/>
    <lineage>
        <taxon>Bacteria</taxon>
        <taxon>Bacillati</taxon>
        <taxon>Bacillota</taxon>
        <taxon>Clostridia</taxon>
        <taxon>Eubacteriales</taxon>
        <taxon>Clostridiaceae</taxon>
        <taxon>Clostridium</taxon>
    </lineage>
</organism>
<dbReference type="EMBL" id="CP015756">
    <property type="protein sequence ID" value="APC41549.1"/>
    <property type="molecule type" value="Genomic_DNA"/>
</dbReference>
<dbReference type="NCBIfam" id="TIGR01714">
    <property type="entry name" value="phage_rep_org_N"/>
    <property type="match status" value="1"/>
</dbReference>
<protein>
    <recommendedName>
        <fullName evidence="2">Phage replisome organiser N-terminal domain-containing protein</fullName>
    </recommendedName>
</protein>
<dbReference type="Pfam" id="PF09681">
    <property type="entry name" value="Phage_rep_org_N"/>
    <property type="match status" value="1"/>
</dbReference>
<dbReference type="STRING" id="1552.A7L45_16425"/>
<dbReference type="Proteomes" id="UP000182569">
    <property type="component" value="Chromosome"/>
</dbReference>
<name>A0A1J0GJL7_9CLOT</name>
<dbReference type="AlphaFoldDB" id="A0A1J0GJL7"/>
<sequence>MNNAKKYYWLKLKEDFFRQKEIKKLRKIAGGDTYTIIYLKMQLLSLKKEGRLYFEGIEDNFSAEIALEIDEEFENVQVTIMYLVKFGLLEELNENEYLMKNATLSIGNETQGAERVRRFREKEKLLLCNAPVTKCNTEIREKRKELDIELEIELDKKKKPTTKHSLNLLISDYTNNEELKNTIINFIEMRKAVKAAPTNKALTLILNKLNKLANNDNDKIAIVEQSIMNSWKGIFEIKEGKYGSSKQNNESSSTEDYDFSKYTG</sequence>